<evidence type="ECO:0000313" key="2">
    <source>
        <dbReference type="EMBL" id="MFD1531502.1"/>
    </source>
</evidence>
<gene>
    <name evidence="2" type="ORF">ACFSCY_18865</name>
</gene>
<dbReference type="PROSITE" id="PS50801">
    <property type="entry name" value="STAS"/>
    <property type="match status" value="1"/>
</dbReference>
<protein>
    <submittedName>
        <fullName evidence="2">STAS domain-containing protein</fullName>
    </submittedName>
</protein>
<dbReference type="EMBL" id="JBHUCP010000012">
    <property type="protein sequence ID" value="MFD1531502.1"/>
    <property type="molecule type" value="Genomic_DNA"/>
</dbReference>
<evidence type="ECO:0000313" key="3">
    <source>
        <dbReference type="Proteomes" id="UP001597145"/>
    </source>
</evidence>
<organism evidence="2 3">
    <name type="scientific">Pseudonocardia aurantiaca</name>
    <dbReference type="NCBI Taxonomy" id="75290"/>
    <lineage>
        <taxon>Bacteria</taxon>
        <taxon>Bacillati</taxon>
        <taxon>Actinomycetota</taxon>
        <taxon>Actinomycetes</taxon>
        <taxon>Pseudonocardiales</taxon>
        <taxon>Pseudonocardiaceae</taxon>
        <taxon>Pseudonocardia</taxon>
    </lineage>
</organism>
<dbReference type="InterPro" id="IPR058548">
    <property type="entry name" value="MlaB-like_STAS"/>
</dbReference>
<keyword evidence="3" id="KW-1185">Reference proteome</keyword>
<dbReference type="InterPro" id="IPR036513">
    <property type="entry name" value="STAS_dom_sf"/>
</dbReference>
<dbReference type="RefSeq" id="WP_343978777.1">
    <property type="nucleotide sequence ID" value="NZ_BAAAJG010000010.1"/>
</dbReference>
<dbReference type="CDD" id="cd07043">
    <property type="entry name" value="STAS_anti-anti-sigma_factors"/>
    <property type="match status" value="1"/>
</dbReference>
<dbReference type="Gene3D" id="3.30.750.24">
    <property type="entry name" value="STAS domain"/>
    <property type="match status" value="1"/>
</dbReference>
<name>A0ABW4FR32_9PSEU</name>
<accession>A0ABW4FR32</accession>
<evidence type="ECO:0000259" key="1">
    <source>
        <dbReference type="PROSITE" id="PS50801"/>
    </source>
</evidence>
<sequence length="101" mass="10837">MLEAIGALGHDSAAELRQRVEGLLVAGVRHLLVDLAEAGPCDPAVIGVLAEAARLLEGRQGWLRVNPNRTRPLAEELDEATLPDLFAIYRSSLSSTSRPGR</sequence>
<dbReference type="Pfam" id="PF13466">
    <property type="entry name" value="STAS_2"/>
    <property type="match status" value="1"/>
</dbReference>
<comment type="caution">
    <text evidence="2">The sequence shown here is derived from an EMBL/GenBank/DDBJ whole genome shotgun (WGS) entry which is preliminary data.</text>
</comment>
<dbReference type="InterPro" id="IPR002645">
    <property type="entry name" value="STAS_dom"/>
</dbReference>
<dbReference type="Proteomes" id="UP001597145">
    <property type="component" value="Unassembled WGS sequence"/>
</dbReference>
<feature type="domain" description="STAS" evidence="1">
    <location>
        <begin position="1"/>
        <end position="61"/>
    </location>
</feature>
<reference evidence="3" key="1">
    <citation type="journal article" date="2019" name="Int. J. Syst. Evol. Microbiol.">
        <title>The Global Catalogue of Microorganisms (GCM) 10K type strain sequencing project: providing services to taxonomists for standard genome sequencing and annotation.</title>
        <authorList>
            <consortium name="The Broad Institute Genomics Platform"/>
            <consortium name="The Broad Institute Genome Sequencing Center for Infectious Disease"/>
            <person name="Wu L."/>
            <person name="Ma J."/>
        </authorList>
    </citation>
    <scope>NUCLEOTIDE SEQUENCE [LARGE SCALE GENOMIC DNA]</scope>
    <source>
        <strain evidence="3">JCM 12165</strain>
    </source>
</reference>
<proteinExistence type="predicted"/>
<dbReference type="SUPFAM" id="SSF52091">
    <property type="entry name" value="SpoIIaa-like"/>
    <property type="match status" value="1"/>
</dbReference>